<proteinExistence type="predicted"/>
<keyword evidence="6" id="KW-1185">Reference proteome</keyword>
<feature type="region of interest" description="Disordered" evidence="3">
    <location>
        <begin position="552"/>
        <end position="574"/>
    </location>
</feature>
<protein>
    <recommendedName>
        <fullName evidence="4">RRM domain-containing protein</fullName>
    </recommendedName>
</protein>
<evidence type="ECO:0000256" key="3">
    <source>
        <dbReference type="SAM" id="MobiDB-lite"/>
    </source>
</evidence>
<dbReference type="InterPro" id="IPR012677">
    <property type="entry name" value="Nucleotide-bd_a/b_plait_sf"/>
</dbReference>
<feature type="compositionally biased region" description="Polar residues" evidence="3">
    <location>
        <begin position="319"/>
        <end position="335"/>
    </location>
</feature>
<dbReference type="InterPro" id="IPR000504">
    <property type="entry name" value="RRM_dom"/>
</dbReference>
<dbReference type="SMART" id="SM00360">
    <property type="entry name" value="RRM"/>
    <property type="match status" value="2"/>
</dbReference>
<feature type="compositionally biased region" description="Low complexity" evidence="3">
    <location>
        <begin position="556"/>
        <end position="572"/>
    </location>
</feature>
<sequence length="693" mass="72262">MGDEITTIFVVGFPDDMREREFQNMFTFSPGFEAATLKVPAADDIDKDSQRKQIIGFAKFNSRVEALEARDVLTGRRVDAEKNCVLKAELAKKNLHTRRGLSSIGPSSATALTFGLDTPTTALSSQPQQQQPQQPQQQPQQQQLQHQQQMPVQHPFSSQAPIQQGQSAAQQYAPGLGMPQGLPRTASLTNTMLASANRPEHLRISAARAFNPFSDAPLASAPILGAGAHRNFSSSQYSAFSSGADTPGAAAPVHHVPGTAGVMGSFAQPAISSAGAHSGMFLGRRGSIHGSTPASSSLARAASGAQQPQPQQPQHHIESSSSDSDAQPQYSQAQAHLSPIAQPKGLAGQRPAVLDIASLQPRLGQLSLGQLSANSLISPMGMPYSASVSSPMGMVLPMATTRSVNSNDQNPPCNTLYVGNLPVGAKEDELRQVFQGALGYRRMSYKAKPNSGPMCFVEFESIDFATLAMSDLDGRMLSNSVGGGIRLSYSKNPLGVRSHNNPTSVAGVGVSVGAGASVGIGSTMLTSAAVAAAAAAMANGYHPANGSPYGYPAVSQQQLQHQQQLQQHQQLHLAHRASPALGMPASLRQAATPSPPGAGLSTRNAAMAGQGAAAANSHRSISSSSHVSPIPSPGATKGGDEQDGLPRDALSFLHQPIHRLHKQAANDPACSCGPDTPPQTGAAAHVTDIALEQ</sequence>
<feature type="region of interest" description="Disordered" evidence="3">
    <location>
        <begin position="665"/>
        <end position="693"/>
    </location>
</feature>
<keyword evidence="1 2" id="KW-0694">RNA-binding</keyword>
<feature type="compositionally biased region" description="Low complexity" evidence="3">
    <location>
        <begin position="126"/>
        <end position="155"/>
    </location>
</feature>
<evidence type="ECO:0000313" key="6">
    <source>
        <dbReference type="Proteomes" id="UP001143981"/>
    </source>
</evidence>
<dbReference type="InterPro" id="IPR035979">
    <property type="entry name" value="RBD_domain_sf"/>
</dbReference>
<evidence type="ECO:0000256" key="2">
    <source>
        <dbReference type="PROSITE-ProRule" id="PRU00176"/>
    </source>
</evidence>
<dbReference type="PROSITE" id="PS50102">
    <property type="entry name" value="RRM"/>
    <property type="match status" value="2"/>
</dbReference>
<feature type="region of interest" description="Disordered" evidence="3">
    <location>
        <begin position="98"/>
        <end position="184"/>
    </location>
</feature>
<accession>A0A9W7YAA5</accession>
<dbReference type="Proteomes" id="UP001143981">
    <property type="component" value="Unassembled WGS sequence"/>
</dbReference>
<name>A0A9W7YAA5_9FUNG</name>
<feature type="region of interest" description="Disordered" evidence="3">
    <location>
        <begin position="586"/>
        <end position="647"/>
    </location>
</feature>
<dbReference type="SUPFAM" id="SSF54928">
    <property type="entry name" value="RNA-binding domain, RBD"/>
    <property type="match status" value="2"/>
</dbReference>
<feature type="region of interest" description="Disordered" evidence="3">
    <location>
        <begin position="282"/>
        <end position="335"/>
    </location>
</feature>
<gene>
    <name evidence="5" type="ORF">LPJ61_003931</name>
</gene>
<feature type="compositionally biased region" description="Low complexity" evidence="3">
    <location>
        <begin position="605"/>
        <end position="629"/>
    </location>
</feature>
<organism evidence="5 6">
    <name type="scientific">Coemansia biformis</name>
    <dbReference type="NCBI Taxonomy" id="1286918"/>
    <lineage>
        <taxon>Eukaryota</taxon>
        <taxon>Fungi</taxon>
        <taxon>Fungi incertae sedis</taxon>
        <taxon>Zoopagomycota</taxon>
        <taxon>Kickxellomycotina</taxon>
        <taxon>Kickxellomycetes</taxon>
        <taxon>Kickxellales</taxon>
        <taxon>Kickxellaceae</taxon>
        <taxon>Coemansia</taxon>
    </lineage>
</organism>
<feature type="domain" description="RRM" evidence="4">
    <location>
        <begin position="6"/>
        <end position="93"/>
    </location>
</feature>
<dbReference type="GO" id="GO:0003723">
    <property type="term" value="F:RNA binding"/>
    <property type="evidence" value="ECO:0007669"/>
    <property type="project" value="UniProtKB-UniRule"/>
</dbReference>
<dbReference type="PANTHER" id="PTHR10501">
    <property type="entry name" value="U1 SMALL NUCLEAR RIBONUCLEOPROTEIN A/U2 SMALL NUCLEAR RIBONUCLEOPROTEIN B"/>
    <property type="match status" value="1"/>
</dbReference>
<dbReference type="Gene3D" id="3.30.70.330">
    <property type="match status" value="2"/>
</dbReference>
<evidence type="ECO:0000313" key="5">
    <source>
        <dbReference type="EMBL" id="KAJ1728629.1"/>
    </source>
</evidence>
<feature type="compositionally biased region" description="Low complexity" evidence="3">
    <location>
        <begin position="291"/>
        <end position="314"/>
    </location>
</feature>
<dbReference type="OrthoDB" id="431169at2759"/>
<dbReference type="AlphaFoldDB" id="A0A9W7YAA5"/>
<feature type="domain" description="RRM" evidence="4">
    <location>
        <begin position="414"/>
        <end position="492"/>
    </location>
</feature>
<reference evidence="5" key="1">
    <citation type="submission" date="2022-07" db="EMBL/GenBank/DDBJ databases">
        <title>Phylogenomic reconstructions and comparative analyses of Kickxellomycotina fungi.</title>
        <authorList>
            <person name="Reynolds N.K."/>
            <person name="Stajich J.E."/>
            <person name="Barry K."/>
            <person name="Grigoriev I.V."/>
            <person name="Crous P."/>
            <person name="Smith M.E."/>
        </authorList>
    </citation>
    <scope>NUCLEOTIDE SEQUENCE</scope>
    <source>
        <strain evidence="5">BCRC 34381</strain>
    </source>
</reference>
<comment type="caution">
    <text evidence="5">The sequence shown here is derived from an EMBL/GenBank/DDBJ whole genome shotgun (WGS) entry which is preliminary data.</text>
</comment>
<evidence type="ECO:0000256" key="1">
    <source>
        <dbReference type="ARBA" id="ARBA00022884"/>
    </source>
</evidence>
<feature type="compositionally biased region" description="Polar residues" evidence="3">
    <location>
        <begin position="156"/>
        <end position="170"/>
    </location>
</feature>
<evidence type="ECO:0000259" key="4">
    <source>
        <dbReference type="PROSITE" id="PS50102"/>
    </source>
</evidence>
<dbReference type="EMBL" id="JANBOI010000772">
    <property type="protein sequence ID" value="KAJ1728629.1"/>
    <property type="molecule type" value="Genomic_DNA"/>
</dbReference>
<dbReference type="Pfam" id="PF00076">
    <property type="entry name" value="RRM_1"/>
    <property type="match status" value="1"/>
</dbReference>